<dbReference type="AlphaFoldDB" id="A0A1Y2L742"/>
<dbReference type="Pfam" id="PF13416">
    <property type="entry name" value="SBP_bac_8"/>
    <property type="match status" value="1"/>
</dbReference>
<feature type="binding site" evidence="6">
    <location>
        <position position="86"/>
    </location>
    <ligand>
        <name>spermidine</name>
        <dbReference type="ChEBI" id="CHEBI:57834"/>
    </ligand>
</feature>
<evidence type="ECO:0000256" key="4">
    <source>
        <dbReference type="ARBA" id="ARBA00022764"/>
    </source>
</evidence>
<evidence type="ECO:0000256" key="3">
    <source>
        <dbReference type="ARBA" id="ARBA00022729"/>
    </source>
</evidence>
<dbReference type="InterPro" id="IPR006059">
    <property type="entry name" value="SBP"/>
</dbReference>
<dbReference type="PANTHER" id="PTHR30222:SF12">
    <property type="entry name" value="NORSPERMIDINE SENSOR"/>
    <property type="match status" value="1"/>
</dbReference>
<comment type="subcellular location">
    <subcellularLocation>
        <location evidence="1 5">Periplasm</location>
    </subcellularLocation>
</comment>
<dbReference type="PIRSF" id="PIRSF019574">
    <property type="entry name" value="Periplasmic_polyamine_BP"/>
    <property type="match status" value="1"/>
</dbReference>
<comment type="similarity">
    <text evidence="5">Belongs to the bacterial solute-binding protein PotD/PotF family.</text>
</comment>
<keyword evidence="3 7" id="KW-0732">Signal</keyword>
<dbReference type="Gene3D" id="3.40.190.10">
    <property type="entry name" value="Periplasmic binding protein-like II"/>
    <property type="match status" value="2"/>
</dbReference>
<evidence type="ECO:0000256" key="6">
    <source>
        <dbReference type="PIRSR" id="PIRSR019574-1"/>
    </source>
</evidence>
<name>A0A1Y2L742_9PROT</name>
<reference evidence="8 9" key="1">
    <citation type="submission" date="2014-03" db="EMBL/GenBank/DDBJ databases">
        <title>The draft genome sequence of Thalassospira alkalitolerans JCM 18968.</title>
        <authorList>
            <person name="Lai Q."/>
            <person name="Shao Z."/>
        </authorList>
    </citation>
    <scope>NUCLEOTIDE SEQUENCE [LARGE SCALE GENOMIC DNA]</scope>
    <source>
        <strain evidence="8 9">JCM 18968</strain>
    </source>
</reference>
<evidence type="ECO:0000256" key="1">
    <source>
        <dbReference type="ARBA" id="ARBA00004418"/>
    </source>
</evidence>
<evidence type="ECO:0000256" key="2">
    <source>
        <dbReference type="ARBA" id="ARBA00022448"/>
    </source>
</evidence>
<comment type="function">
    <text evidence="5">Required for the activity of the bacterial periplasmic transport system of putrescine.</text>
</comment>
<dbReference type="GO" id="GO:0015846">
    <property type="term" value="P:polyamine transport"/>
    <property type="evidence" value="ECO:0007669"/>
    <property type="project" value="InterPro"/>
</dbReference>
<dbReference type="PANTHER" id="PTHR30222">
    <property type="entry name" value="SPERMIDINE/PUTRESCINE-BINDING PERIPLASMIC PROTEIN"/>
    <property type="match status" value="1"/>
</dbReference>
<dbReference type="GO" id="GO:0019808">
    <property type="term" value="F:polyamine binding"/>
    <property type="evidence" value="ECO:0007669"/>
    <property type="project" value="InterPro"/>
</dbReference>
<dbReference type="PRINTS" id="PR00909">
    <property type="entry name" value="SPERMDNBNDNG"/>
</dbReference>
<keyword evidence="2 5" id="KW-0813">Transport</keyword>
<accession>A0A1Y2L742</accession>
<proteinExistence type="inferred from homology"/>
<dbReference type="GO" id="GO:0042597">
    <property type="term" value="C:periplasmic space"/>
    <property type="evidence" value="ECO:0007669"/>
    <property type="project" value="UniProtKB-SubCell"/>
</dbReference>
<comment type="caution">
    <text evidence="8">The sequence shown here is derived from an EMBL/GenBank/DDBJ whole genome shotgun (WGS) entry which is preliminary data.</text>
</comment>
<evidence type="ECO:0000256" key="7">
    <source>
        <dbReference type="SAM" id="SignalP"/>
    </source>
</evidence>
<gene>
    <name evidence="8" type="ORF">TALK_18685</name>
</gene>
<organism evidence="8 9">
    <name type="scientific">Thalassospira alkalitolerans</name>
    <dbReference type="NCBI Taxonomy" id="1293890"/>
    <lineage>
        <taxon>Bacteria</taxon>
        <taxon>Pseudomonadati</taxon>
        <taxon>Pseudomonadota</taxon>
        <taxon>Alphaproteobacteria</taxon>
        <taxon>Rhodospirillales</taxon>
        <taxon>Thalassospiraceae</taxon>
        <taxon>Thalassospira</taxon>
    </lineage>
</organism>
<keyword evidence="9" id="KW-1185">Reference proteome</keyword>
<feature type="signal peptide" evidence="7">
    <location>
        <begin position="1"/>
        <end position="26"/>
    </location>
</feature>
<evidence type="ECO:0000313" key="9">
    <source>
        <dbReference type="Proteomes" id="UP000193396"/>
    </source>
</evidence>
<feature type="chain" id="PRO_5013050714" description="Putrescine-binding periplasmic protein" evidence="7">
    <location>
        <begin position="27"/>
        <end position="347"/>
    </location>
</feature>
<protein>
    <recommendedName>
        <fullName evidence="5">Putrescine-binding periplasmic protein</fullName>
    </recommendedName>
</protein>
<dbReference type="EMBL" id="JFKB01000018">
    <property type="protein sequence ID" value="OSQ44606.1"/>
    <property type="molecule type" value="Genomic_DNA"/>
</dbReference>
<dbReference type="InterPro" id="IPR001188">
    <property type="entry name" value="Sperm_putr-bd"/>
</dbReference>
<dbReference type="OrthoDB" id="9769319at2"/>
<evidence type="ECO:0000256" key="5">
    <source>
        <dbReference type="PIRNR" id="PIRNR019574"/>
    </source>
</evidence>
<dbReference type="RefSeq" id="WP_085620681.1">
    <property type="nucleotide sequence ID" value="NZ_JFKB01000018.1"/>
</dbReference>
<evidence type="ECO:0000313" key="8">
    <source>
        <dbReference type="EMBL" id="OSQ44606.1"/>
    </source>
</evidence>
<feature type="binding site" evidence="6">
    <location>
        <position position="37"/>
    </location>
    <ligand>
        <name>spermidine</name>
        <dbReference type="ChEBI" id="CHEBI:57834"/>
    </ligand>
</feature>
<dbReference type="Proteomes" id="UP000193396">
    <property type="component" value="Unassembled WGS sequence"/>
</dbReference>
<sequence length="347" mass="38039">MKHLLTATAFVLAIAGTASMAGTAHAEGKLSLYHWFEYIPQDLLDKFSKEYDVDVTMDTFDSNEALLASLKAGKLGSYDLAVPGDYMVDILRQEGMLDTFTAAEMPNLGNIEDQWLNVPFDQGRKSTIPYQWGSTSFSVNRDVYQGPIDTTDIVFNPPEELKGKINVLDTSGETLTLASLHLGIPQCTSDRTQLKALNDLVMNAKQYWASFGSDIAKDVLVSGDAAVGMIWSGFSAKARAEGANVEYAFPKQGYIVWMDNVALLKDAPNRDNALKFMNFLLEPENAAAVTNYANYSAGVKGVMPFLTPEVANSPESNPPKGQKGVFVQACPEEVQVMYDAIWTNLKK</sequence>
<dbReference type="SUPFAM" id="SSF53850">
    <property type="entry name" value="Periplasmic binding protein-like II"/>
    <property type="match status" value="1"/>
</dbReference>
<dbReference type="STRING" id="1293890.TALK_18685"/>
<keyword evidence="4 5" id="KW-0574">Periplasm</keyword>